<dbReference type="GO" id="GO:0003700">
    <property type="term" value="F:DNA-binding transcription factor activity"/>
    <property type="evidence" value="ECO:0007669"/>
    <property type="project" value="InterPro"/>
</dbReference>
<keyword evidence="3" id="KW-0238">DNA-binding</keyword>
<dbReference type="GO" id="GO:0032993">
    <property type="term" value="C:protein-DNA complex"/>
    <property type="evidence" value="ECO:0007669"/>
    <property type="project" value="TreeGrafter"/>
</dbReference>
<evidence type="ECO:0000256" key="2">
    <source>
        <dbReference type="ARBA" id="ARBA00023015"/>
    </source>
</evidence>
<dbReference type="EMBL" id="JPIN01000002">
    <property type="protein sequence ID" value="KFZ29337.1"/>
    <property type="molecule type" value="Genomic_DNA"/>
</dbReference>
<reference evidence="6 7" key="1">
    <citation type="submission" date="2014-06" db="EMBL/GenBank/DDBJ databases">
        <title>Draft genome sequence of Idiomarina sp. MCCC 1A10513.</title>
        <authorList>
            <person name="Du J."/>
            <person name="Lai Q."/>
            <person name="Shao Z."/>
        </authorList>
    </citation>
    <scope>NUCLEOTIDE SEQUENCE [LARGE SCALE GENOMIC DNA]</scope>
    <source>
        <strain evidence="6 7">MCCC 1A10513</strain>
    </source>
</reference>
<keyword evidence="4" id="KW-0804">Transcription</keyword>
<comment type="similarity">
    <text evidence="1">Belongs to the LysR transcriptional regulatory family.</text>
</comment>
<keyword evidence="2" id="KW-0805">Transcription regulation</keyword>
<keyword evidence="7" id="KW-1185">Reference proteome</keyword>
<dbReference type="AlphaFoldDB" id="A0A094IQE6"/>
<dbReference type="Pfam" id="PF03466">
    <property type="entry name" value="LysR_substrate"/>
    <property type="match status" value="1"/>
</dbReference>
<accession>A0A094IQE6</accession>
<evidence type="ECO:0000313" key="7">
    <source>
        <dbReference type="Proteomes" id="UP000053718"/>
    </source>
</evidence>
<sequence>MDLRQLQYFVAVYEQGSISAAARACSVAQPSLSNALQQLEDELKVKLFVRQSRGVTPTEDGERLYGHAGRMLSQMQALKASFRHSVTRVQFRLGLIRALGVERMSQLLRDFTAGVDGLELHLVEPDDEADARIITPRMLKAGEQFLPIWHDAFVVALPAGHPLALQEAVTLADMQGLPLIKRTPCEAWSVFYPELIRQGIQPDIRADIHTIEYALGLVSAGVGCALVPDFEVLRERQDVALRPLTDLKLERTIGMAYPRSQSEASPLRWLQQVCKQTAGQAPS</sequence>
<dbReference type="InterPro" id="IPR036390">
    <property type="entry name" value="WH_DNA-bd_sf"/>
</dbReference>
<organism evidence="6 7">
    <name type="scientific">Pseudidiomarina atlantica</name>
    <dbReference type="NCBI Taxonomy" id="1517416"/>
    <lineage>
        <taxon>Bacteria</taxon>
        <taxon>Pseudomonadati</taxon>
        <taxon>Pseudomonadota</taxon>
        <taxon>Gammaproteobacteria</taxon>
        <taxon>Alteromonadales</taxon>
        <taxon>Idiomarinaceae</taxon>
        <taxon>Pseudidiomarina</taxon>
    </lineage>
</organism>
<dbReference type="InterPro" id="IPR005119">
    <property type="entry name" value="LysR_subst-bd"/>
</dbReference>
<proteinExistence type="inferred from homology"/>
<dbReference type="InterPro" id="IPR036388">
    <property type="entry name" value="WH-like_DNA-bd_sf"/>
</dbReference>
<evidence type="ECO:0000256" key="1">
    <source>
        <dbReference type="ARBA" id="ARBA00009437"/>
    </source>
</evidence>
<dbReference type="PANTHER" id="PTHR30346:SF0">
    <property type="entry name" value="HCA OPERON TRANSCRIPTIONAL ACTIVATOR HCAR"/>
    <property type="match status" value="1"/>
</dbReference>
<dbReference type="PANTHER" id="PTHR30346">
    <property type="entry name" value="TRANSCRIPTIONAL DUAL REGULATOR HCAR-RELATED"/>
    <property type="match status" value="1"/>
</dbReference>
<dbReference type="Gene3D" id="1.10.10.10">
    <property type="entry name" value="Winged helix-like DNA-binding domain superfamily/Winged helix DNA-binding domain"/>
    <property type="match status" value="1"/>
</dbReference>
<dbReference type="GO" id="GO:0003677">
    <property type="term" value="F:DNA binding"/>
    <property type="evidence" value="ECO:0007669"/>
    <property type="project" value="UniProtKB-KW"/>
</dbReference>
<gene>
    <name evidence="6" type="ORF">IDAT_02955</name>
</gene>
<dbReference type="Pfam" id="PF00126">
    <property type="entry name" value="HTH_1"/>
    <property type="match status" value="1"/>
</dbReference>
<dbReference type="FunFam" id="1.10.10.10:FF:000001">
    <property type="entry name" value="LysR family transcriptional regulator"/>
    <property type="match status" value="1"/>
</dbReference>
<dbReference type="Proteomes" id="UP000053718">
    <property type="component" value="Unassembled WGS sequence"/>
</dbReference>
<dbReference type="eggNOG" id="COG0583">
    <property type="taxonomic scope" value="Bacteria"/>
</dbReference>
<evidence type="ECO:0000256" key="4">
    <source>
        <dbReference type="ARBA" id="ARBA00023163"/>
    </source>
</evidence>
<evidence type="ECO:0000256" key="3">
    <source>
        <dbReference type="ARBA" id="ARBA00023125"/>
    </source>
</evidence>
<dbReference type="SUPFAM" id="SSF46785">
    <property type="entry name" value="Winged helix' DNA-binding domain"/>
    <property type="match status" value="1"/>
</dbReference>
<dbReference type="PROSITE" id="PS50931">
    <property type="entry name" value="HTH_LYSR"/>
    <property type="match status" value="1"/>
</dbReference>
<dbReference type="OrthoDB" id="9803735at2"/>
<name>A0A094IQE6_9GAMM</name>
<dbReference type="RefSeq" id="WP_034730355.1">
    <property type="nucleotide sequence ID" value="NZ_JPIN01000002.1"/>
</dbReference>
<dbReference type="InterPro" id="IPR000847">
    <property type="entry name" value="LysR_HTH_N"/>
</dbReference>
<dbReference type="Gene3D" id="3.40.190.10">
    <property type="entry name" value="Periplasmic binding protein-like II"/>
    <property type="match status" value="2"/>
</dbReference>
<evidence type="ECO:0000259" key="5">
    <source>
        <dbReference type="PROSITE" id="PS50931"/>
    </source>
</evidence>
<dbReference type="PRINTS" id="PR00039">
    <property type="entry name" value="HTHLYSR"/>
</dbReference>
<dbReference type="CDD" id="cd05466">
    <property type="entry name" value="PBP2_LTTR_substrate"/>
    <property type="match status" value="1"/>
</dbReference>
<dbReference type="SUPFAM" id="SSF53850">
    <property type="entry name" value="Periplasmic binding protein-like II"/>
    <property type="match status" value="1"/>
</dbReference>
<evidence type="ECO:0000313" key="6">
    <source>
        <dbReference type="EMBL" id="KFZ29337.1"/>
    </source>
</evidence>
<protein>
    <submittedName>
        <fullName evidence="6">Transcriptional regulator</fullName>
    </submittedName>
</protein>
<comment type="caution">
    <text evidence="6">The sequence shown here is derived from an EMBL/GenBank/DDBJ whole genome shotgun (WGS) entry which is preliminary data.</text>
</comment>
<dbReference type="STRING" id="1517416.IDAT_02955"/>
<feature type="domain" description="HTH lysR-type" evidence="5">
    <location>
        <begin position="1"/>
        <end position="58"/>
    </location>
</feature>